<protein>
    <submittedName>
        <fullName evidence="1 3">Uncharacterized protein</fullName>
    </submittedName>
</protein>
<evidence type="ECO:0000313" key="2">
    <source>
        <dbReference type="Proteomes" id="UP000050794"/>
    </source>
</evidence>
<sequence length="86" mass="9588">MKLAKEPREDFVTYAGRVNRECAKFRLGTCTEDQFKCLISVHGLQSSDDAFIRLKLLDKVEADPTSTIQTLKSSVSGYSTSSTIPR</sequence>
<evidence type="ECO:0000313" key="3">
    <source>
        <dbReference type="WBParaSite" id="TCNE_0001965801-mRNA-1"/>
    </source>
</evidence>
<dbReference type="EMBL" id="UYWY01027260">
    <property type="protein sequence ID" value="VDM50975.1"/>
    <property type="molecule type" value="Genomic_DNA"/>
</dbReference>
<dbReference type="AlphaFoldDB" id="A0A183VFY4"/>
<evidence type="ECO:0000313" key="1">
    <source>
        <dbReference type="EMBL" id="VDM50975.1"/>
    </source>
</evidence>
<organism evidence="2 3">
    <name type="scientific">Toxocara canis</name>
    <name type="common">Canine roundworm</name>
    <dbReference type="NCBI Taxonomy" id="6265"/>
    <lineage>
        <taxon>Eukaryota</taxon>
        <taxon>Metazoa</taxon>
        <taxon>Ecdysozoa</taxon>
        <taxon>Nematoda</taxon>
        <taxon>Chromadorea</taxon>
        <taxon>Rhabditida</taxon>
        <taxon>Spirurina</taxon>
        <taxon>Ascaridomorpha</taxon>
        <taxon>Ascaridoidea</taxon>
        <taxon>Toxocaridae</taxon>
        <taxon>Toxocara</taxon>
    </lineage>
</organism>
<dbReference type="WBParaSite" id="TCNE_0001965801-mRNA-1">
    <property type="protein sequence ID" value="TCNE_0001965801-mRNA-1"/>
    <property type="gene ID" value="TCNE_0001965801"/>
</dbReference>
<reference evidence="3" key="1">
    <citation type="submission" date="2016-06" db="UniProtKB">
        <authorList>
            <consortium name="WormBaseParasite"/>
        </authorList>
    </citation>
    <scope>IDENTIFICATION</scope>
</reference>
<gene>
    <name evidence="1" type="ORF">TCNE_LOCUS19654</name>
</gene>
<proteinExistence type="predicted"/>
<name>A0A183VFY4_TOXCA</name>
<dbReference type="Proteomes" id="UP000050794">
    <property type="component" value="Unassembled WGS sequence"/>
</dbReference>
<keyword evidence="2" id="KW-1185">Reference proteome</keyword>
<reference evidence="1 2" key="2">
    <citation type="submission" date="2018-11" db="EMBL/GenBank/DDBJ databases">
        <authorList>
            <consortium name="Pathogen Informatics"/>
        </authorList>
    </citation>
    <scope>NUCLEOTIDE SEQUENCE [LARGE SCALE GENOMIC DNA]</scope>
</reference>
<accession>A0A183VFY4</accession>